<dbReference type="Gene3D" id="1.20.140.10">
    <property type="entry name" value="Butyryl-CoA Dehydrogenase, subunit A, domain 3"/>
    <property type="match status" value="1"/>
</dbReference>
<dbReference type="InterPro" id="IPR006091">
    <property type="entry name" value="Acyl-CoA_Oxase/DH_mid-dom"/>
</dbReference>
<keyword evidence="5" id="KW-0560">Oxidoreductase</keyword>
<evidence type="ECO:0000256" key="2">
    <source>
        <dbReference type="ARBA" id="ARBA00009347"/>
    </source>
</evidence>
<dbReference type="Pfam" id="PF00441">
    <property type="entry name" value="Acyl-CoA_dh_1"/>
    <property type="match status" value="1"/>
</dbReference>
<evidence type="ECO:0000256" key="1">
    <source>
        <dbReference type="ARBA" id="ARBA00001974"/>
    </source>
</evidence>
<evidence type="ECO:0000313" key="11">
    <source>
        <dbReference type="Proteomes" id="UP001464923"/>
    </source>
</evidence>
<name>A0ABV1JVR3_9PSEU</name>
<dbReference type="EMBL" id="JBEDNP010000006">
    <property type="protein sequence ID" value="MEQ3539669.1"/>
    <property type="molecule type" value="Genomic_DNA"/>
</dbReference>
<evidence type="ECO:0000256" key="7">
    <source>
        <dbReference type="SAM" id="Phobius"/>
    </source>
</evidence>
<proteinExistence type="inferred from homology"/>
<reference evidence="10 11" key="1">
    <citation type="submission" date="2024-03" db="EMBL/GenBank/DDBJ databases">
        <title>Draft genome sequence of Pseudonocardia tropica JCM 19149.</title>
        <authorList>
            <person name="Butdee W."/>
            <person name="Duangmal K."/>
        </authorList>
    </citation>
    <scope>NUCLEOTIDE SEQUENCE [LARGE SCALE GENOMIC DNA]</scope>
    <source>
        <strain evidence="10 11">JCM 19149</strain>
    </source>
</reference>
<feature type="transmembrane region" description="Helical" evidence="7">
    <location>
        <begin position="85"/>
        <end position="104"/>
    </location>
</feature>
<dbReference type="Pfam" id="PF02770">
    <property type="entry name" value="Acyl-CoA_dh_M"/>
    <property type="match status" value="1"/>
</dbReference>
<evidence type="ECO:0000256" key="5">
    <source>
        <dbReference type="RuleBase" id="RU362125"/>
    </source>
</evidence>
<evidence type="ECO:0000259" key="9">
    <source>
        <dbReference type="Pfam" id="PF02770"/>
    </source>
</evidence>
<dbReference type="Gene3D" id="1.10.540.10">
    <property type="entry name" value="Acyl-CoA dehydrogenase/oxidase, N-terminal domain"/>
    <property type="match status" value="1"/>
</dbReference>
<dbReference type="InterPro" id="IPR009100">
    <property type="entry name" value="AcylCoA_DH/oxidase_NM_dom_sf"/>
</dbReference>
<feature type="compositionally biased region" description="Basic residues" evidence="6">
    <location>
        <begin position="567"/>
        <end position="579"/>
    </location>
</feature>
<dbReference type="Gene3D" id="2.40.110.10">
    <property type="entry name" value="Butyryl-CoA Dehydrogenase, subunit A, domain 2"/>
    <property type="match status" value="1"/>
</dbReference>
<evidence type="ECO:0000256" key="6">
    <source>
        <dbReference type="SAM" id="MobiDB-lite"/>
    </source>
</evidence>
<sequence length="591" mass="60720">MSAGTAAAGPHALEELLGDPFDPTNPAGYRAAVDADDAGSVADTATRALDRWGAGAEFVPASLGGRFTAVDELARRFRPAFRRDAGLGLGYGLTSLMAALPVWAAGTGAQRDRLAALLAAGRPVPVAFHELGHGNDLSANALSARPTADGWMLDGTKQVINNAERADAVLVLARTRADDGPERAHTLLLVEDLDDLPARGFARLPRYRTTGLAGCRLAGLRFTGCPVPRSATVGTVGHGVPTALAAFQVSRCVTAAASTSLLEAALDAVLRFAGGRELYGRTVADLPHAQSLLAGAYADLHLAQATATTAARALHLHPAGGARIAAAAKYLVPLLVEDALNDLAVVLGARGYLREGEYAIVGKHLRDAAGVSIGHAGGTSCALTVLGQLPGLRPAADPPDPDLFSGRPLPELDLSRLRLTGPRADPLLAVLTDPTGTGSAAGGAAPRTRELLGGLAAAARTIGIRAAALPAARRGVEADHRALALADEYARLVAAASCLGRYAAGRVDGSPGGLPPGWLDAVLRRVVRRRGRHGEPGSATSDSALLAHAAARTTAGLSLDLDPDRVVRHRPHPPRRPHPSRVLTPTAGGTP</sequence>
<keyword evidence="7" id="KW-0472">Membrane</keyword>
<dbReference type="InterPro" id="IPR037069">
    <property type="entry name" value="AcylCoA_DH/ox_N_sf"/>
</dbReference>
<protein>
    <submittedName>
        <fullName evidence="10">Acyl-CoA dehydrogenase</fullName>
    </submittedName>
</protein>
<dbReference type="RefSeq" id="WP_345648894.1">
    <property type="nucleotide sequence ID" value="NZ_BAABLY010000059.1"/>
</dbReference>
<evidence type="ECO:0000256" key="3">
    <source>
        <dbReference type="ARBA" id="ARBA00022630"/>
    </source>
</evidence>
<evidence type="ECO:0000256" key="4">
    <source>
        <dbReference type="ARBA" id="ARBA00022827"/>
    </source>
</evidence>
<keyword evidence="7" id="KW-1133">Transmembrane helix</keyword>
<feature type="domain" description="Acyl-CoA oxidase/dehydrogenase middle" evidence="9">
    <location>
        <begin position="130"/>
        <end position="224"/>
    </location>
</feature>
<feature type="region of interest" description="Disordered" evidence="6">
    <location>
        <begin position="558"/>
        <end position="591"/>
    </location>
</feature>
<dbReference type="Proteomes" id="UP001464923">
    <property type="component" value="Unassembled WGS sequence"/>
</dbReference>
<evidence type="ECO:0000313" key="10">
    <source>
        <dbReference type="EMBL" id="MEQ3539669.1"/>
    </source>
</evidence>
<gene>
    <name evidence="10" type="ORF">WHI96_12605</name>
</gene>
<evidence type="ECO:0000259" key="8">
    <source>
        <dbReference type="Pfam" id="PF00441"/>
    </source>
</evidence>
<accession>A0ABV1JVR3</accession>
<comment type="similarity">
    <text evidence="2 5">Belongs to the acyl-CoA dehydrogenase family.</text>
</comment>
<dbReference type="PANTHER" id="PTHR43884:SF19">
    <property type="entry name" value="ACYL-COA DEHYDROGENASE FADE4-RELATED"/>
    <property type="match status" value="1"/>
</dbReference>
<organism evidence="10 11">
    <name type="scientific">Pseudonocardia tropica</name>
    <dbReference type="NCBI Taxonomy" id="681289"/>
    <lineage>
        <taxon>Bacteria</taxon>
        <taxon>Bacillati</taxon>
        <taxon>Actinomycetota</taxon>
        <taxon>Actinomycetes</taxon>
        <taxon>Pseudonocardiales</taxon>
        <taxon>Pseudonocardiaceae</taxon>
        <taxon>Pseudonocardia</taxon>
    </lineage>
</organism>
<comment type="caution">
    <text evidence="10">The sequence shown here is derived from an EMBL/GenBank/DDBJ whole genome shotgun (WGS) entry which is preliminary data.</text>
</comment>
<dbReference type="PANTHER" id="PTHR43884">
    <property type="entry name" value="ACYL-COA DEHYDROGENASE"/>
    <property type="match status" value="1"/>
</dbReference>
<keyword evidence="3 5" id="KW-0285">Flavoprotein</keyword>
<keyword evidence="7" id="KW-0812">Transmembrane</keyword>
<comment type="cofactor">
    <cofactor evidence="1 5">
        <name>FAD</name>
        <dbReference type="ChEBI" id="CHEBI:57692"/>
    </cofactor>
</comment>
<dbReference type="SUPFAM" id="SSF56645">
    <property type="entry name" value="Acyl-CoA dehydrogenase NM domain-like"/>
    <property type="match status" value="1"/>
</dbReference>
<dbReference type="CDD" id="cd00567">
    <property type="entry name" value="ACAD"/>
    <property type="match status" value="1"/>
</dbReference>
<keyword evidence="11" id="KW-1185">Reference proteome</keyword>
<dbReference type="SUPFAM" id="SSF47203">
    <property type="entry name" value="Acyl-CoA dehydrogenase C-terminal domain-like"/>
    <property type="match status" value="1"/>
</dbReference>
<feature type="domain" description="Acyl-CoA dehydrogenase/oxidase C-terminal" evidence="8">
    <location>
        <begin position="237"/>
        <end position="375"/>
    </location>
</feature>
<keyword evidence="4 5" id="KW-0274">FAD</keyword>
<dbReference type="InterPro" id="IPR046373">
    <property type="entry name" value="Acyl-CoA_Oxase/DH_mid-dom_sf"/>
</dbReference>
<dbReference type="InterPro" id="IPR036250">
    <property type="entry name" value="AcylCo_DH-like_C"/>
</dbReference>
<dbReference type="InterPro" id="IPR009075">
    <property type="entry name" value="AcylCo_DH/oxidase_C"/>
</dbReference>